<reference evidence="2" key="2">
    <citation type="journal article" date="2015" name="Data Brief">
        <title>Shoot transcriptome of the giant reed, Arundo donax.</title>
        <authorList>
            <person name="Barrero R.A."/>
            <person name="Guerrero F.D."/>
            <person name="Moolhuijzen P."/>
            <person name="Goolsby J.A."/>
            <person name="Tidwell J."/>
            <person name="Bellgard S.E."/>
            <person name="Bellgard M.I."/>
        </authorList>
    </citation>
    <scope>NUCLEOTIDE SEQUENCE</scope>
    <source>
        <tissue evidence="2">Shoot tissue taken approximately 20 cm above the soil surface</tissue>
    </source>
</reference>
<proteinExistence type="predicted"/>
<feature type="compositionally biased region" description="Basic residues" evidence="1">
    <location>
        <begin position="1"/>
        <end position="10"/>
    </location>
</feature>
<feature type="region of interest" description="Disordered" evidence="1">
    <location>
        <begin position="1"/>
        <end position="22"/>
    </location>
</feature>
<reference evidence="2" key="1">
    <citation type="submission" date="2014-09" db="EMBL/GenBank/DDBJ databases">
        <authorList>
            <person name="Magalhaes I.L.F."/>
            <person name="Oliveira U."/>
            <person name="Santos F.R."/>
            <person name="Vidigal T.H.D.A."/>
            <person name="Brescovit A.D."/>
            <person name="Santos A.J."/>
        </authorList>
    </citation>
    <scope>NUCLEOTIDE SEQUENCE</scope>
    <source>
        <tissue evidence="2">Shoot tissue taken approximately 20 cm above the soil surface</tissue>
    </source>
</reference>
<evidence type="ECO:0000313" key="2">
    <source>
        <dbReference type="EMBL" id="JAE36618.1"/>
    </source>
</evidence>
<dbReference type="AlphaFoldDB" id="A0A0A9HUR1"/>
<sequence>MRGSKMKRLPNRALQVTKGIKD</sequence>
<evidence type="ECO:0000256" key="1">
    <source>
        <dbReference type="SAM" id="MobiDB-lite"/>
    </source>
</evidence>
<accession>A0A0A9HUR1</accession>
<protein>
    <submittedName>
        <fullName evidence="2">Uncharacterized protein</fullName>
    </submittedName>
</protein>
<organism evidence="2">
    <name type="scientific">Arundo donax</name>
    <name type="common">Giant reed</name>
    <name type="synonym">Donax arundinaceus</name>
    <dbReference type="NCBI Taxonomy" id="35708"/>
    <lineage>
        <taxon>Eukaryota</taxon>
        <taxon>Viridiplantae</taxon>
        <taxon>Streptophyta</taxon>
        <taxon>Embryophyta</taxon>
        <taxon>Tracheophyta</taxon>
        <taxon>Spermatophyta</taxon>
        <taxon>Magnoliopsida</taxon>
        <taxon>Liliopsida</taxon>
        <taxon>Poales</taxon>
        <taxon>Poaceae</taxon>
        <taxon>PACMAD clade</taxon>
        <taxon>Arundinoideae</taxon>
        <taxon>Arundineae</taxon>
        <taxon>Arundo</taxon>
    </lineage>
</organism>
<dbReference type="EMBL" id="GBRH01161278">
    <property type="protein sequence ID" value="JAE36618.1"/>
    <property type="molecule type" value="Transcribed_RNA"/>
</dbReference>
<name>A0A0A9HUR1_ARUDO</name>